<sequence>MDYQLIDELARAVADDSYLVHPRRWLSEHDIPSIFLTGLPNDCPHKILIDDYRAMNTEARRLLKN</sequence>
<accession>A0ABQ6EQU6</accession>
<gene>
    <name evidence="1" type="ORF">GCM10007931_19750</name>
</gene>
<evidence type="ECO:0000313" key="2">
    <source>
        <dbReference type="Proteomes" id="UP001157156"/>
    </source>
</evidence>
<comment type="caution">
    <text evidence="1">The sequence shown here is derived from an EMBL/GenBank/DDBJ whole genome shotgun (WGS) entry which is preliminary data.</text>
</comment>
<organism evidence="1 2">
    <name type="scientific">Vibrio algivorus</name>
    <dbReference type="NCBI Taxonomy" id="1667024"/>
    <lineage>
        <taxon>Bacteria</taxon>
        <taxon>Pseudomonadati</taxon>
        <taxon>Pseudomonadota</taxon>
        <taxon>Gammaproteobacteria</taxon>
        <taxon>Vibrionales</taxon>
        <taxon>Vibrionaceae</taxon>
        <taxon>Vibrio</taxon>
    </lineage>
</organism>
<dbReference type="EMBL" id="BSPV01000006">
    <property type="protein sequence ID" value="GLT15000.1"/>
    <property type="molecule type" value="Genomic_DNA"/>
</dbReference>
<dbReference type="Proteomes" id="UP001157156">
    <property type="component" value="Unassembled WGS sequence"/>
</dbReference>
<name>A0ABQ6EQU6_9VIBR</name>
<keyword evidence="2" id="KW-1185">Reference proteome</keyword>
<reference evidence="2" key="1">
    <citation type="journal article" date="2019" name="Int. J. Syst. Evol. Microbiol.">
        <title>The Global Catalogue of Microorganisms (GCM) 10K type strain sequencing project: providing services to taxonomists for standard genome sequencing and annotation.</title>
        <authorList>
            <consortium name="The Broad Institute Genomics Platform"/>
            <consortium name="The Broad Institute Genome Sequencing Center for Infectious Disease"/>
            <person name="Wu L."/>
            <person name="Ma J."/>
        </authorList>
    </citation>
    <scope>NUCLEOTIDE SEQUENCE [LARGE SCALE GENOMIC DNA]</scope>
    <source>
        <strain evidence="2">NBRC 111146</strain>
    </source>
</reference>
<protein>
    <submittedName>
        <fullName evidence="1">Uncharacterized protein</fullName>
    </submittedName>
</protein>
<evidence type="ECO:0000313" key="1">
    <source>
        <dbReference type="EMBL" id="GLT15000.1"/>
    </source>
</evidence>
<proteinExistence type="predicted"/>